<feature type="signal peptide" evidence="1">
    <location>
        <begin position="1"/>
        <end position="21"/>
    </location>
</feature>
<organism evidence="3 4">
    <name type="scientific">Actinomadura monticuli</name>
    <dbReference type="NCBI Taxonomy" id="3097367"/>
    <lineage>
        <taxon>Bacteria</taxon>
        <taxon>Bacillati</taxon>
        <taxon>Actinomycetota</taxon>
        <taxon>Actinomycetes</taxon>
        <taxon>Streptosporangiales</taxon>
        <taxon>Thermomonosporaceae</taxon>
        <taxon>Actinomadura</taxon>
    </lineage>
</organism>
<evidence type="ECO:0000313" key="3">
    <source>
        <dbReference type="EMBL" id="MFA1539994.1"/>
    </source>
</evidence>
<dbReference type="Proteomes" id="UP001569963">
    <property type="component" value="Unassembled WGS sequence"/>
</dbReference>
<reference evidence="3 4" key="1">
    <citation type="submission" date="2023-11" db="EMBL/GenBank/DDBJ databases">
        <title>Actinomadura monticuli sp. nov., isolated from volcanic ash.</title>
        <authorList>
            <person name="Lee S.D."/>
            <person name="Yang H."/>
            <person name="Kim I.S."/>
        </authorList>
    </citation>
    <scope>NUCLEOTIDE SEQUENCE [LARGE SCALE GENOMIC DNA]</scope>
    <source>
        <strain evidence="3 4">DLS-62</strain>
    </source>
</reference>
<keyword evidence="1" id="KW-0732">Signal</keyword>
<evidence type="ECO:0000259" key="2">
    <source>
        <dbReference type="Pfam" id="PF13349"/>
    </source>
</evidence>
<sequence length="309" mass="31950">MRTLTGTAVLAVAAAALTACGNLSFGTHHDQRSYTAPAGVTKLKIQTSGSRVEVTASDVPAIQVSERLRWSNDENKPEVKHVTEGGTLKLTSTCGTQVIGISSCGVSYRVRVPRSTPVEIDNRDGSIAASGLAGTVRLHSDNGSITAEGLSATSATLSSEDGSLRVSGSVTTADLNSRNGSVDATGLTARTLTARSSDGRIRLSGTVTVADLRTDNGSIDADGLSTDRITARTKDGGIRLRLVAPPANVDAGTDNGSIHLRLPAGEGYAISAATDNGSKRIDSGIHEDSRSERRIKLDTRDGGITVKPS</sequence>
<evidence type="ECO:0000313" key="4">
    <source>
        <dbReference type="Proteomes" id="UP001569963"/>
    </source>
</evidence>
<name>A0ABV4QDG5_9ACTN</name>
<keyword evidence="4" id="KW-1185">Reference proteome</keyword>
<comment type="caution">
    <text evidence="3">The sequence shown here is derived from an EMBL/GenBank/DDBJ whole genome shotgun (WGS) entry which is preliminary data.</text>
</comment>
<accession>A0ABV4QDG5</accession>
<dbReference type="EMBL" id="JAXCEI010000005">
    <property type="protein sequence ID" value="MFA1539994.1"/>
    <property type="molecule type" value="Genomic_DNA"/>
</dbReference>
<protein>
    <submittedName>
        <fullName evidence="3">DUF4097 family beta strand repeat-containing protein</fullName>
    </submittedName>
</protein>
<dbReference type="InterPro" id="IPR025164">
    <property type="entry name" value="Toastrack_DUF4097"/>
</dbReference>
<dbReference type="RefSeq" id="WP_371949896.1">
    <property type="nucleotide sequence ID" value="NZ_JAXCEI010000005.1"/>
</dbReference>
<dbReference type="PANTHER" id="PTHR34094:SF1">
    <property type="entry name" value="PROTEIN FAM185A"/>
    <property type="match status" value="1"/>
</dbReference>
<dbReference type="Pfam" id="PF13349">
    <property type="entry name" value="DUF4097"/>
    <property type="match status" value="1"/>
</dbReference>
<dbReference type="PROSITE" id="PS51257">
    <property type="entry name" value="PROKAR_LIPOPROTEIN"/>
    <property type="match status" value="1"/>
</dbReference>
<evidence type="ECO:0000256" key="1">
    <source>
        <dbReference type="SAM" id="SignalP"/>
    </source>
</evidence>
<proteinExistence type="predicted"/>
<dbReference type="PANTHER" id="PTHR34094">
    <property type="match status" value="1"/>
</dbReference>
<gene>
    <name evidence="3" type="ORF">SM611_13740</name>
</gene>
<feature type="domain" description="DUF4097" evidence="2">
    <location>
        <begin position="40"/>
        <end position="206"/>
    </location>
</feature>
<feature type="chain" id="PRO_5046161763" evidence="1">
    <location>
        <begin position="22"/>
        <end position="309"/>
    </location>
</feature>